<sequence>MTSARLSLIPAPLTRAARRRRRPHRTSPEALAARAAFEAAASTGWAIGNGGRAEPDPGAAHRDGSMSAEADGPRTSLRTSVEH</sequence>
<organism evidence="2 3">
    <name type="scientific">Jatrophihabitans telluris</name>
    <dbReference type="NCBI Taxonomy" id="2038343"/>
    <lineage>
        <taxon>Bacteria</taxon>
        <taxon>Bacillati</taxon>
        <taxon>Actinomycetota</taxon>
        <taxon>Actinomycetes</taxon>
        <taxon>Jatrophihabitantales</taxon>
        <taxon>Jatrophihabitantaceae</taxon>
        <taxon>Jatrophihabitans</taxon>
    </lineage>
</organism>
<dbReference type="RefSeq" id="WP_249770275.1">
    <property type="nucleotide sequence ID" value="NZ_CP097332.1"/>
</dbReference>
<accession>A0ABY4QW98</accession>
<reference evidence="2" key="2">
    <citation type="submission" date="2022-05" db="EMBL/GenBank/DDBJ databases">
        <authorList>
            <person name="Kim J.-S."/>
            <person name="Lee K."/>
            <person name="Suh M."/>
            <person name="Eom M."/>
            <person name="Kim J.-S."/>
            <person name="Kim D.-S."/>
            <person name="Ko S.-H."/>
            <person name="Shin Y."/>
            <person name="Lee J.-S."/>
        </authorList>
    </citation>
    <scope>NUCLEOTIDE SEQUENCE</scope>
    <source>
        <strain evidence="2">N237</strain>
    </source>
</reference>
<proteinExistence type="predicted"/>
<feature type="compositionally biased region" description="Basic and acidic residues" evidence="1">
    <location>
        <begin position="53"/>
        <end position="64"/>
    </location>
</feature>
<name>A0ABY4QW98_9ACTN</name>
<evidence type="ECO:0000313" key="2">
    <source>
        <dbReference type="EMBL" id="UQX87598.1"/>
    </source>
</evidence>
<feature type="region of interest" description="Disordered" evidence="1">
    <location>
        <begin position="46"/>
        <end position="83"/>
    </location>
</feature>
<gene>
    <name evidence="2" type="ORF">M6D93_15000</name>
</gene>
<evidence type="ECO:0000313" key="3">
    <source>
        <dbReference type="Proteomes" id="UP001056336"/>
    </source>
</evidence>
<protein>
    <submittedName>
        <fullName evidence="2">Uncharacterized protein</fullName>
    </submittedName>
</protein>
<feature type="region of interest" description="Disordered" evidence="1">
    <location>
        <begin position="1"/>
        <end position="30"/>
    </location>
</feature>
<reference evidence="2" key="1">
    <citation type="journal article" date="2018" name="Int. J. Syst. Evol. Microbiol.">
        <title>Jatrophihabitans telluris sp. nov., isolated from sediment soil of lava forest wetlands and the emended description of the genus Jatrophihabitans.</title>
        <authorList>
            <person name="Lee K.C."/>
            <person name="Suh M.K."/>
            <person name="Eom M.K."/>
            <person name="Kim K.K."/>
            <person name="Kim J.S."/>
            <person name="Kim D.S."/>
            <person name="Ko S.H."/>
            <person name="Shin Y.K."/>
            <person name="Lee J.S."/>
        </authorList>
    </citation>
    <scope>NUCLEOTIDE SEQUENCE</scope>
    <source>
        <strain evidence="2">N237</strain>
    </source>
</reference>
<dbReference type="EMBL" id="CP097332">
    <property type="protein sequence ID" value="UQX87598.1"/>
    <property type="molecule type" value="Genomic_DNA"/>
</dbReference>
<evidence type="ECO:0000256" key="1">
    <source>
        <dbReference type="SAM" id="MobiDB-lite"/>
    </source>
</evidence>
<keyword evidence="3" id="KW-1185">Reference proteome</keyword>
<feature type="compositionally biased region" description="Basic residues" evidence="1">
    <location>
        <begin position="16"/>
        <end position="25"/>
    </location>
</feature>
<dbReference type="Proteomes" id="UP001056336">
    <property type="component" value="Chromosome"/>
</dbReference>